<organism evidence="3 4">
    <name type="scientific">Bifidobacterium pseudolongum subsp. globosum</name>
    <dbReference type="NCBI Taxonomy" id="1690"/>
    <lineage>
        <taxon>Bacteria</taxon>
        <taxon>Bacillati</taxon>
        <taxon>Actinomycetota</taxon>
        <taxon>Actinomycetes</taxon>
        <taxon>Bifidobacteriales</taxon>
        <taxon>Bifidobacteriaceae</taxon>
        <taxon>Bifidobacterium</taxon>
    </lineage>
</organism>
<proteinExistence type="predicted"/>
<dbReference type="PANTHER" id="PTHR22901">
    <property type="entry name" value="SIALATE O-ACETYLESTERASE"/>
    <property type="match status" value="1"/>
</dbReference>
<dbReference type="Proteomes" id="UP000233783">
    <property type="component" value="Unassembled WGS sequence"/>
</dbReference>
<comment type="caution">
    <text evidence="3">The sequence shown here is derived from an EMBL/GenBank/DDBJ whole genome shotgun (WGS) entry which is preliminary data.</text>
</comment>
<dbReference type="InterPro" id="IPR005181">
    <property type="entry name" value="SASA"/>
</dbReference>
<evidence type="ECO:0000313" key="4">
    <source>
        <dbReference type="Proteomes" id="UP000233783"/>
    </source>
</evidence>
<dbReference type="GO" id="GO:0001681">
    <property type="term" value="F:sialate O-acetylesterase activity"/>
    <property type="evidence" value="ECO:0007669"/>
    <property type="project" value="InterPro"/>
</dbReference>
<feature type="domain" description="Sialate O-acetylesterase" evidence="2">
    <location>
        <begin position="313"/>
        <end position="453"/>
    </location>
</feature>
<dbReference type="GO" id="GO:0005975">
    <property type="term" value="P:carbohydrate metabolic process"/>
    <property type="evidence" value="ECO:0007669"/>
    <property type="project" value="TreeGrafter"/>
</dbReference>
<dbReference type="RefSeq" id="WP_101393379.1">
    <property type="nucleotide sequence ID" value="NZ_PCHB01000007.1"/>
</dbReference>
<dbReference type="InterPro" id="IPR036514">
    <property type="entry name" value="SGNH_hydro_sf"/>
</dbReference>
<evidence type="ECO:0000259" key="2">
    <source>
        <dbReference type="Pfam" id="PF03629"/>
    </source>
</evidence>
<protein>
    <submittedName>
        <fullName evidence="3">9-O-acetylesterase</fullName>
    </submittedName>
</protein>
<dbReference type="AlphaFoldDB" id="A0A2N3QWX5"/>
<accession>A0A2N3QWX5</accession>
<evidence type="ECO:0000313" key="3">
    <source>
        <dbReference type="EMBL" id="PKU97215.1"/>
    </source>
</evidence>
<dbReference type="SUPFAM" id="SSF52266">
    <property type="entry name" value="SGNH hydrolase"/>
    <property type="match status" value="1"/>
</dbReference>
<dbReference type="Gene3D" id="3.40.50.1110">
    <property type="entry name" value="SGNH hydrolase"/>
    <property type="match status" value="1"/>
</dbReference>
<dbReference type="PANTHER" id="PTHR22901:SF0">
    <property type="entry name" value="SIALATE O-ACETYLESTERASE"/>
    <property type="match status" value="1"/>
</dbReference>
<gene>
    <name evidence="3" type="ORF">CQR56_0682</name>
</gene>
<sequence length="617" mass="66143">MVTVTGIAPGASGVADGGECTSGAADRTRNGSLRVAAVFSDHMVLQRETPVAVFGTAPAGGRVVVDLMDDQGVTVAQTMAVAQAYGEHETETPWLAILPALPASGPYTLRVSHETNRLEFADVMIGEVWLAGGQSNMELELHTSEHGDEAIAAAADPLLRFYNTPKAGRIDESAEAASGWEPAVAPQVAGMSAITYHFGARLRAQLGANVAVGIIDCYIGGTSITSWMSRATLIGSDAGRPYVERYEAAIAGKTEEQMRAEADEWQTVFDRWNNSMAAMKEAHPGITQPQIDAEIGPCPWPPPVTPFSERRVSAPYEAMVRRVAPYTLRGFLWYQGEEDEAQCESYRELLGMLIEEWRTLWNLGGYAEPAVGYQADAGAGAVPFIVVQLLQWIDGQVAARGEDPRHWPVIRAAQLDASETLDDVLLVCTMDCGEFDNIHPLDKATVGTRIADMALRGVYGRTDIEAESPRVVGVTPAARGALDVTFTNARRLHWRGTTPDTMRAAAGESGARGAGESGFEVAGVDGVYVDAGARILPGDGERVTVRVEAPQVDSPTAVRYAWKSWGPAPLFNGAELPALPVTKTKGAAKTAISLCGFYAPAMLQLRIWCTTPLEPFR</sequence>
<reference evidence="3 4" key="1">
    <citation type="submission" date="2017-10" db="EMBL/GenBank/DDBJ databases">
        <title>Bifidobacterium genomics.</title>
        <authorList>
            <person name="Lugli G.A."/>
            <person name="Milani C."/>
            <person name="Mancabelli L."/>
        </authorList>
    </citation>
    <scope>NUCLEOTIDE SEQUENCE [LARGE SCALE GENOMIC DNA]</scope>
    <source>
        <strain evidence="3 4">1744B</strain>
    </source>
</reference>
<dbReference type="Pfam" id="PF03629">
    <property type="entry name" value="SASA"/>
    <property type="match status" value="1"/>
</dbReference>
<dbReference type="EMBL" id="PCHB01000007">
    <property type="protein sequence ID" value="PKU97215.1"/>
    <property type="molecule type" value="Genomic_DNA"/>
</dbReference>
<keyword evidence="1" id="KW-0378">Hydrolase</keyword>
<dbReference type="InterPro" id="IPR039329">
    <property type="entry name" value="SIAE"/>
</dbReference>
<evidence type="ECO:0000256" key="1">
    <source>
        <dbReference type="ARBA" id="ARBA00022801"/>
    </source>
</evidence>
<name>A0A2N3QWX5_9BIFI</name>